<dbReference type="EC" id="3.6.1.23" evidence="3"/>
<dbReference type="InterPro" id="IPR036157">
    <property type="entry name" value="dUTPase-like_sf"/>
</dbReference>
<proteinExistence type="inferred from homology"/>
<dbReference type="GO" id="GO:0046081">
    <property type="term" value="P:dUTP catabolic process"/>
    <property type="evidence" value="ECO:0007669"/>
    <property type="project" value="InterPro"/>
</dbReference>
<evidence type="ECO:0000256" key="3">
    <source>
        <dbReference type="ARBA" id="ARBA00012379"/>
    </source>
</evidence>
<protein>
    <recommendedName>
        <fullName evidence="3">dUTP diphosphatase</fullName>
        <ecNumber evidence="3">3.6.1.23</ecNumber>
    </recommendedName>
</protein>
<dbReference type="InterPro" id="IPR008181">
    <property type="entry name" value="dUTPase"/>
</dbReference>
<keyword evidence="4" id="KW-0546">Nucleotide metabolism</keyword>
<dbReference type="Gene3D" id="2.70.40.10">
    <property type="match status" value="1"/>
</dbReference>
<dbReference type="SUPFAM" id="SSF51283">
    <property type="entry name" value="dUTPase-like"/>
    <property type="match status" value="1"/>
</dbReference>
<sequence>MAALSEALLVYREGPQGRLPEQLLQSGVYTLFSPTDFVIPPNGVALIYLQISVRVPWGYTGHFSSLREQVRDGIFVGADYVETSTVAELKVLLFNHSWLYYQGSAGDPVARLVLRRTVFPPVQEATVV</sequence>
<evidence type="ECO:0000313" key="6">
    <source>
        <dbReference type="EMBL" id="ADZ39830.1"/>
    </source>
</evidence>
<accession>A0A9W3I4S4</accession>
<dbReference type="PANTHER" id="PTHR11241">
    <property type="entry name" value="DEOXYURIDINE 5'-TRIPHOSPHATE NUCLEOTIDOHYDROLASE"/>
    <property type="match status" value="1"/>
</dbReference>
<comment type="function">
    <text evidence="1">This enzyme is involved in nucleotide metabolism: it produces dUMP, the immediate precursor of thymidine nucleotides and it decreases the intracellular concentration of dUTP so that uracil cannot be incorporated into DNA.</text>
</comment>
<dbReference type="GO" id="GO:0006226">
    <property type="term" value="P:dUMP biosynthetic process"/>
    <property type="evidence" value="ECO:0007669"/>
    <property type="project" value="InterPro"/>
</dbReference>
<dbReference type="GO" id="GO:0000287">
    <property type="term" value="F:magnesium ion binding"/>
    <property type="evidence" value="ECO:0007669"/>
    <property type="project" value="InterPro"/>
</dbReference>
<evidence type="ECO:0000313" key="7">
    <source>
        <dbReference type="Proteomes" id="UP000100237"/>
    </source>
</evidence>
<dbReference type="GO" id="GO:0004170">
    <property type="term" value="F:dUTP diphosphatase activity"/>
    <property type="evidence" value="ECO:0007669"/>
    <property type="project" value="UniProtKB-EC"/>
</dbReference>
<dbReference type="Proteomes" id="UP000100237">
    <property type="component" value="Genome"/>
</dbReference>
<evidence type="ECO:0000256" key="2">
    <source>
        <dbReference type="ARBA" id="ARBA00006581"/>
    </source>
</evidence>
<feature type="domain" description="dUTPase-like" evidence="5">
    <location>
        <begin position="28"/>
        <end position="121"/>
    </location>
</feature>
<evidence type="ECO:0000256" key="4">
    <source>
        <dbReference type="ARBA" id="ARBA00023080"/>
    </source>
</evidence>
<evidence type="ECO:0000256" key="1">
    <source>
        <dbReference type="ARBA" id="ARBA00003495"/>
    </source>
</evidence>
<dbReference type="EMBL" id="HQ241818">
    <property type="protein sequence ID" value="ADZ39830.1"/>
    <property type="molecule type" value="Genomic_DNA"/>
</dbReference>
<comment type="similarity">
    <text evidence="2">Belongs to the dUTPase family.</text>
</comment>
<name>A0A9W3I4S4_9ADEN</name>
<dbReference type="InterPro" id="IPR029054">
    <property type="entry name" value="dUTPase-like"/>
</dbReference>
<reference evidence="6 7" key="1">
    <citation type="journal article" date="2009" name="PLoS Pathog.">
        <title>Isolation and characterization of adenoviruses persistently shed from the gastrointestinal tract of non-human primates.</title>
        <authorList>
            <person name="Roy S."/>
            <person name="Vandenberghe L.H."/>
            <person name="Kryazhimskiy S."/>
            <person name="Grant R."/>
            <person name="Calcedo R."/>
            <person name="Yuan X."/>
            <person name="Keough M."/>
            <person name="Sandhu A."/>
            <person name="Wang Q."/>
            <person name="Medina-Jaszek C.A."/>
            <person name="Plotkin J.B."/>
            <person name="Wilson J.M."/>
        </authorList>
    </citation>
    <scope>NUCLEOTIDE SEQUENCE [LARGE SCALE GENOMIC DNA]</scope>
    <source>
        <strain evidence="6">AJ75</strain>
    </source>
</reference>
<dbReference type="Pfam" id="PF00692">
    <property type="entry name" value="dUTPase"/>
    <property type="match status" value="1"/>
</dbReference>
<organism evidence="6 7">
    <name type="scientific">Simian adenovirus 48</name>
    <dbReference type="NCBI Taxonomy" id="995021"/>
    <lineage>
        <taxon>Viruses</taxon>
        <taxon>Varidnaviria</taxon>
        <taxon>Bamfordvirae</taxon>
        <taxon>Preplasmiviricota</taxon>
        <taxon>Polisuviricotina</taxon>
        <taxon>Pharingeaviricetes</taxon>
        <taxon>Rowavirales</taxon>
        <taxon>Adenoviridae</taxon>
        <taxon>Mastadenovirus</taxon>
        <taxon>Mastadenovirus simiae</taxon>
        <taxon>Simian mastadenovirus A</taxon>
    </lineage>
</organism>
<dbReference type="PANTHER" id="PTHR11241:SF0">
    <property type="entry name" value="DEOXYURIDINE 5'-TRIPHOSPHATE NUCLEOTIDOHYDROLASE"/>
    <property type="match status" value="1"/>
</dbReference>
<evidence type="ECO:0000259" key="5">
    <source>
        <dbReference type="Pfam" id="PF00692"/>
    </source>
</evidence>